<sequence length="73" mass="8226">MSTMTVLGQPAALTRKVTGFIERARNAIQKQRQREKVRAALYGLNSRDLHDIGIAHSDIEYVASHPEIDPRRA</sequence>
<dbReference type="GeneID" id="46496212"/>
<evidence type="ECO:0000313" key="2">
    <source>
        <dbReference type="EMBL" id="BCE58016.1"/>
    </source>
</evidence>
<dbReference type="RefSeq" id="WP_051000407.1">
    <property type="nucleotide sequence ID" value="NZ_AJQI01000448.1"/>
</dbReference>
<dbReference type="EMBL" id="AP023097">
    <property type="protein sequence ID" value="BCE74039.1"/>
    <property type="molecule type" value="Genomic_DNA"/>
</dbReference>
<evidence type="ECO:0000259" key="1">
    <source>
        <dbReference type="Pfam" id="PF06568"/>
    </source>
</evidence>
<evidence type="ECO:0000313" key="3">
    <source>
        <dbReference type="EMBL" id="BCE66693.1"/>
    </source>
</evidence>
<gene>
    <name evidence="2" type="ORF">XF5B_55280</name>
    <name evidence="3" type="ORF">XF6B_54920</name>
    <name evidence="4" type="ORF">XF8B_41500</name>
</gene>
<name>A0A809ZZH1_9BRAD</name>
<evidence type="ECO:0000313" key="4">
    <source>
        <dbReference type="EMBL" id="BCE74039.1"/>
    </source>
</evidence>
<dbReference type="EMBL" id="AP023096">
    <property type="protein sequence ID" value="BCE66693.1"/>
    <property type="molecule type" value="Genomic_DNA"/>
</dbReference>
<proteinExistence type="predicted"/>
<dbReference type="Pfam" id="PF06568">
    <property type="entry name" value="YjiS-like"/>
    <property type="match status" value="1"/>
</dbReference>
<dbReference type="InterPro" id="IPR009506">
    <property type="entry name" value="YjiS-like"/>
</dbReference>
<accession>A0A809ZZH1</accession>
<dbReference type="AlphaFoldDB" id="A0A809ZZH1"/>
<feature type="domain" description="YjiS-like" evidence="1">
    <location>
        <begin position="25"/>
        <end position="60"/>
    </location>
</feature>
<protein>
    <recommendedName>
        <fullName evidence="1">YjiS-like domain-containing protein</fullName>
    </recommendedName>
</protein>
<dbReference type="EMBL" id="AP023095">
    <property type="protein sequence ID" value="BCE58016.1"/>
    <property type="molecule type" value="Genomic_DNA"/>
</dbReference>
<reference evidence="2" key="1">
    <citation type="submission" date="2020-05" db="EMBL/GenBank/DDBJ databases">
        <title>Complete genome sequence of Bradyrhizobium diazoefficiens XF5 isolated from soybean nodule.</title>
        <authorList>
            <person name="Noda R."/>
            <person name="Kakizaki K."/>
            <person name="Minamisawa K."/>
        </authorList>
    </citation>
    <scope>NUCLEOTIDE SEQUENCE</scope>
    <source>
        <strain evidence="2">XF5</strain>
    </source>
</reference>
<organism evidence="2">
    <name type="scientific">Bradyrhizobium diazoefficiens</name>
    <dbReference type="NCBI Taxonomy" id="1355477"/>
    <lineage>
        <taxon>Bacteria</taxon>
        <taxon>Pseudomonadati</taxon>
        <taxon>Pseudomonadota</taxon>
        <taxon>Alphaproteobacteria</taxon>
        <taxon>Hyphomicrobiales</taxon>
        <taxon>Nitrobacteraceae</taxon>
        <taxon>Bradyrhizobium</taxon>
    </lineage>
</organism>
<reference evidence="4" key="3">
    <citation type="submission" date="2020-05" db="EMBL/GenBank/DDBJ databases">
        <title>Complete genome sequence of Bradyrhizobium diazoefficiens XF8 isolated from soybean nodule.</title>
        <authorList>
            <person name="Noda R."/>
            <person name="Kakizaki K."/>
            <person name="Minamisawa K."/>
        </authorList>
    </citation>
    <scope>NUCLEOTIDE SEQUENCE</scope>
    <source>
        <strain evidence="4">XF8</strain>
    </source>
</reference>
<reference evidence="3" key="2">
    <citation type="submission" date="2020-05" db="EMBL/GenBank/DDBJ databases">
        <title>Complete genome sequence of Bradyrhizobium diazoefficiens XF6 isolated from soybean nodule.</title>
        <authorList>
            <person name="Noda R."/>
            <person name="Kakizaki K."/>
            <person name="Minamisawa K."/>
        </authorList>
    </citation>
    <scope>NUCLEOTIDE SEQUENCE</scope>
    <source>
        <strain evidence="3">XF6</strain>
    </source>
</reference>